<evidence type="ECO:0000313" key="3">
    <source>
        <dbReference type="Proteomes" id="UP000475214"/>
    </source>
</evidence>
<dbReference type="Pfam" id="PF11706">
    <property type="entry name" value="zf-CGNR"/>
    <property type="match status" value="1"/>
</dbReference>
<dbReference type="PANTHER" id="PTHR35525:SF3">
    <property type="entry name" value="BLL6575 PROTEIN"/>
    <property type="match status" value="1"/>
</dbReference>
<dbReference type="Gene3D" id="1.10.3300.10">
    <property type="entry name" value="Jann2411-like domain"/>
    <property type="match status" value="1"/>
</dbReference>
<dbReference type="EMBL" id="JAAGOA010000023">
    <property type="protein sequence ID" value="NEE03531.1"/>
    <property type="molecule type" value="Genomic_DNA"/>
</dbReference>
<comment type="caution">
    <text evidence="2">The sequence shown here is derived from an EMBL/GenBank/DDBJ whole genome shotgun (WGS) entry which is preliminary data.</text>
</comment>
<dbReference type="PANTHER" id="PTHR35525">
    <property type="entry name" value="BLL6575 PROTEIN"/>
    <property type="match status" value="1"/>
</dbReference>
<keyword evidence="3" id="KW-1185">Reference proteome</keyword>
<dbReference type="InterPro" id="IPR021005">
    <property type="entry name" value="Znf_CGNR"/>
</dbReference>
<name>A0A6L9SGM5_9ACTN</name>
<evidence type="ECO:0000313" key="2">
    <source>
        <dbReference type="EMBL" id="NEE03531.1"/>
    </source>
</evidence>
<dbReference type="RefSeq" id="WP_163743268.1">
    <property type="nucleotide sequence ID" value="NZ_JAAGOA010000023.1"/>
</dbReference>
<feature type="domain" description="Zinc finger CGNR" evidence="1">
    <location>
        <begin position="120"/>
        <end position="167"/>
    </location>
</feature>
<protein>
    <submittedName>
        <fullName evidence="2">CGNR zinc finger domain-containing protein</fullName>
    </submittedName>
</protein>
<dbReference type="Proteomes" id="UP000475214">
    <property type="component" value="Unassembled WGS sequence"/>
</dbReference>
<dbReference type="InterPro" id="IPR023286">
    <property type="entry name" value="ABATE_dom_sf"/>
</dbReference>
<dbReference type="InterPro" id="IPR010852">
    <property type="entry name" value="ABATE"/>
</dbReference>
<evidence type="ECO:0000259" key="1">
    <source>
        <dbReference type="Pfam" id="PF11706"/>
    </source>
</evidence>
<organism evidence="2 3">
    <name type="scientific">Phytoactinopolyspora halotolerans</name>
    <dbReference type="NCBI Taxonomy" id="1981512"/>
    <lineage>
        <taxon>Bacteria</taxon>
        <taxon>Bacillati</taxon>
        <taxon>Actinomycetota</taxon>
        <taxon>Actinomycetes</taxon>
        <taxon>Jiangellales</taxon>
        <taxon>Jiangellaceae</taxon>
        <taxon>Phytoactinopolyspora</taxon>
    </lineage>
</organism>
<gene>
    <name evidence="2" type="ORF">G1H10_25525</name>
</gene>
<reference evidence="2 3" key="1">
    <citation type="submission" date="2020-02" db="EMBL/GenBank/DDBJ databases">
        <authorList>
            <person name="Li X.-J."/>
            <person name="Han X.-M."/>
        </authorList>
    </citation>
    <scope>NUCLEOTIDE SEQUENCE [LARGE SCALE GENOMIC DNA]</scope>
    <source>
        <strain evidence="2 3">CCTCC AB 2017055</strain>
    </source>
</reference>
<dbReference type="AlphaFoldDB" id="A0A6L9SGM5"/>
<sequence length="172" mass="19245">MVSIATGQEAPGSLEDVRGLLNSWLIPNDTRTADDRFESYARQRRLPEDQYDTVQRLRDDLRGVVERSAPAGEVLNAWIDRLDVRPDVDDGRIGYRHEAGPAGEALVAVLEAIASGRWARLKACPDCRWVFYDHTRNASKRWCLMTAGDAGGRSCGSIAKVRAYRARARRTT</sequence>
<accession>A0A6L9SGM5</accession>
<proteinExistence type="predicted"/>
<dbReference type="SUPFAM" id="SSF160904">
    <property type="entry name" value="Jann2411-like"/>
    <property type="match status" value="1"/>
</dbReference>